<keyword evidence="3 8" id="KW-0812">Transmembrane</keyword>
<evidence type="ECO:0000256" key="2">
    <source>
        <dbReference type="ARBA" id="ARBA00022679"/>
    </source>
</evidence>
<dbReference type="PANTHER" id="PTHR22883:SF23">
    <property type="entry name" value="PALMITOYLTRANSFERASE ZDHHC6"/>
    <property type="match status" value="1"/>
</dbReference>
<dbReference type="OrthoDB" id="331948at2759"/>
<evidence type="ECO:0000313" key="10">
    <source>
        <dbReference type="EMBL" id="KOB60179.1"/>
    </source>
</evidence>
<evidence type="ECO:0000256" key="5">
    <source>
        <dbReference type="ARBA" id="ARBA00023136"/>
    </source>
</evidence>
<dbReference type="GO" id="GO:0005783">
    <property type="term" value="C:endoplasmic reticulum"/>
    <property type="evidence" value="ECO:0007669"/>
    <property type="project" value="TreeGrafter"/>
</dbReference>
<dbReference type="GO" id="GO:0005794">
    <property type="term" value="C:Golgi apparatus"/>
    <property type="evidence" value="ECO:0007669"/>
    <property type="project" value="TreeGrafter"/>
</dbReference>
<feature type="transmembrane region" description="Helical" evidence="8">
    <location>
        <begin position="6"/>
        <end position="35"/>
    </location>
</feature>
<keyword evidence="2 8" id="KW-0808">Transferase</keyword>
<dbReference type="PROSITE" id="PS50216">
    <property type="entry name" value="DHHC"/>
    <property type="match status" value="1"/>
</dbReference>
<evidence type="ECO:0000256" key="8">
    <source>
        <dbReference type="RuleBase" id="RU079119"/>
    </source>
</evidence>
<keyword evidence="5 8" id="KW-0472">Membrane</keyword>
<evidence type="ECO:0000259" key="9">
    <source>
        <dbReference type="Pfam" id="PF01529"/>
    </source>
</evidence>
<comment type="domain">
    <text evidence="8">The DHHC domain is required for palmitoyltransferase activity.</text>
</comment>
<dbReference type="Proteomes" id="UP000054289">
    <property type="component" value="Unassembled WGS sequence"/>
</dbReference>
<accession>A0A0L7KB84</accession>
<comment type="catalytic activity">
    <reaction evidence="8">
        <text>L-cysteinyl-[protein] + hexadecanoyl-CoA = S-hexadecanoyl-L-cysteinyl-[protein] + CoA</text>
        <dbReference type="Rhea" id="RHEA:36683"/>
        <dbReference type="Rhea" id="RHEA-COMP:10131"/>
        <dbReference type="Rhea" id="RHEA-COMP:11032"/>
        <dbReference type="ChEBI" id="CHEBI:29950"/>
        <dbReference type="ChEBI" id="CHEBI:57287"/>
        <dbReference type="ChEBI" id="CHEBI:57379"/>
        <dbReference type="ChEBI" id="CHEBI:74151"/>
        <dbReference type="EC" id="2.3.1.225"/>
    </reaction>
</comment>
<dbReference type="AlphaFoldDB" id="A0A0L7KB84"/>
<reference evidence="11" key="2">
    <citation type="submission" date="2006-03" db="EMBL/GenBank/DDBJ databases">
        <title>The genome sequence of the Plasmodium falciparum HB3.</title>
        <authorList>
            <consortium name="The Broad Institute Genome Sequencing Platform"/>
            <person name="Birren B."/>
            <person name="Lander E."/>
            <person name="Galagan J."/>
            <person name="Nusbaum C."/>
            <person name="Devon K."/>
            <person name="Henn M."/>
            <person name="Jaffe D."/>
            <person name="Butler J."/>
            <person name="Alvarez P."/>
            <person name="Gnerre S."/>
            <person name="Grabherr M."/>
            <person name="Kleber M."/>
            <person name="Mauceli E."/>
            <person name="Brockman W."/>
            <person name="MacCallum I.A."/>
            <person name="Rounsley S."/>
            <person name="Young S."/>
            <person name="LaButti K."/>
            <person name="Pushparaj V."/>
            <person name="DeCaprio D."/>
            <person name="Crawford M."/>
            <person name="Koehrsen M."/>
            <person name="Engels R."/>
            <person name="Montgomery P."/>
            <person name="Pearson M."/>
            <person name="Howarth C."/>
            <person name="Larson L."/>
            <person name="Luoma S."/>
            <person name="White J."/>
            <person name="Kodira C."/>
            <person name="Zeng Q."/>
            <person name="Oleary S."/>
            <person name="Yandava C."/>
            <person name="Alvarado L."/>
            <person name="Wirth D."/>
            <person name="Volkman S."/>
            <person name="Hartl D."/>
        </authorList>
    </citation>
    <scope>NUCLEOTIDE SEQUENCE [LARGE SCALE GENOMIC DNA]</scope>
</reference>
<dbReference type="GO" id="GO:0006612">
    <property type="term" value="P:protein targeting to membrane"/>
    <property type="evidence" value="ECO:0007669"/>
    <property type="project" value="TreeGrafter"/>
</dbReference>
<evidence type="ECO:0000313" key="11">
    <source>
        <dbReference type="Proteomes" id="UP000054289"/>
    </source>
</evidence>
<dbReference type="Pfam" id="PF01529">
    <property type="entry name" value="DHHC"/>
    <property type="match status" value="1"/>
</dbReference>
<dbReference type="EC" id="2.3.1.225" evidence="8"/>
<dbReference type="GO" id="GO:0019706">
    <property type="term" value="F:protein-cysteine S-palmitoyltransferase activity"/>
    <property type="evidence" value="ECO:0007669"/>
    <property type="project" value="UniProtKB-EC"/>
</dbReference>
<comment type="caution">
    <text evidence="8">Lacks conserved residue(s) required for the propagation of feature annotation.</text>
</comment>
<evidence type="ECO:0000256" key="4">
    <source>
        <dbReference type="ARBA" id="ARBA00022989"/>
    </source>
</evidence>
<protein>
    <recommendedName>
        <fullName evidence="8">Palmitoyltransferase</fullName>
        <ecNumber evidence="8">2.3.1.225</ecNumber>
    </recommendedName>
</protein>
<sequence length="92" mass="11459">CVHIYIYIFFFFFLTSYYNMYISIYIFFFFSLWLVHFVSDNTTEYDNNVQMCKKCNLLKIKRSHHCSVCDKCIMKMDHPCMFIYPKKRKKRK</sequence>
<dbReference type="InterPro" id="IPR001594">
    <property type="entry name" value="Palmitoyltrfase_DHHC"/>
</dbReference>
<evidence type="ECO:0000256" key="3">
    <source>
        <dbReference type="ARBA" id="ARBA00022692"/>
    </source>
</evidence>
<dbReference type="GO" id="GO:0016020">
    <property type="term" value="C:membrane"/>
    <property type="evidence" value="ECO:0007669"/>
    <property type="project" value="UniProtKB-SubCell"/>
</dbReference>
<dbReference type="InterPro" id="IPR039859">
    <property type="entry name" value="PFA4/ZDH16/20/ERF2-like"/>
</dbReference>
<organism evidence="10 11">
    <name type="scientific">Plasmodium falciparum (isolate HB3)</name>
    <dbReference type="NCBI Taxonomy" id="137071"/>
    <lineage>
        <taxon>Eukaryota</taxon>
        <taxon>Sar</taxon>
        <taxon>Alveolata</taxon>
        <taxon>Apicomplexa</taxon>
        <taxon>Aconoidasida</taxon>
        <taxon>Haemosporida</taxon>
        <taxon>Plasmodiidae</taxon>
        <taxon>Plasmodium</taxon>
        <taxon>Plasmodium (Laverania)</taxon>
    </lineage>
</organism>
<dbReference type="KEGG" id="pfh:PFHG_02014"/>
<feature type="domain" description="Palmitoyltransferase DHHC" evidence="9">
    <location>
        <begin position="48"/>
        <end position="83"/>
    </location>
</feature>
<keyword evidence="4 8" id="KW-1133">Transmembrane helix</keyword>
<gene>
    <name evidence="10" type="ORF">PFHG_02014</name>
</gene>
<evidence type="ECO:0000256" key="7">
    <source>
        <dbReference type="ARBA" id="ARBA00038298"/>
    </source>
</evidence>
<comment type="subcellular location">
    <subcellularLocation>
        <location evidence="1">Membrane</location>
        <topology evidence="1">Multi-pass membrane protein</topology>
    </subcellularLocation>
</comment>
<keyword evidence="6 8" id="KW-0012">Acyltransferase</keyword>
<name>A0A0L7KB84_PLAFX</name>
<comment type="similarity">
    <text evidence="7">Belongs to the DHHC palmitoyltransferase family. PFA5 subfamily.</text>
</comment>
<dbReference type="EMBL" id="CH671955">
    <property type="protein sequence ID" value="KOB60179.1"/>
    <property type="molecule type" value="Genomic_DNA"/>
</dbReference>
<evidence type="ECO:0000256" key="6">
    <source>
        <dbReference type="ARBA" id="ARBA00023315"/>
    </source>
</evidence>
<dbReference type="PANTHER" id="PTHR22883">
    <property type="entry name" value="ZINC FINGER DHHC DOMAIN CONTAINING PROTEIN"/>
    <property type="match status" value="1"/>
</dbReference>
<evidence type="ECO:0000256" key="1">
    <source>
        <dbReference type="ARBA" id="ARBA00004141"/>
    </source>
</evidence>
<feature type="non-terminal residue" evidence="10">
    <location>
        <position position="1"/>
    </location>
</feature>
<reference evidence="10 11" key="1">
    <citation type="submission" date="2006-03" db="EMBL/GenBank/DDBJ databases">
        <title>Annotation of Plasmodium falciparum HB3.</title>
        <authorList>
            <consortium name="The Broad Institute Genome Sequencing Platform"/>
            <person name="Volkman S.K."/>
            <person name="Neafsey D.E."/>
            <person name="Dash A.P."/>
            <person name="Chitnis C.E."/>
            <person name="Hartl D.L."/>
            <person name="Young S.K."/>
            <person name="Zeng Q."/>
            <person name="Koehrsen M."/>
            <person name="Alvarado L."/>
            <person name="Berlin A."/>
            <person name="Borenstein D."/>
            <person name="Chapman S.B."/>
            <person name="Chen Z."/>
            <person name="Engels R."/>
            <person name="Freedman E."/>
            <person name="Gellesch M."/>
            <person name="Goldberg J."/>
            <person name="Griggs A."/>
            <person name="Gujja S."/>
            <person name="Heilman E.R."/>
            <person name="Heiman D.I."/>
            <person name="Howarth C."/>
            <person name="Jen D."/>
            <person name="Larson L."/>
            <person name="Mehta T."/>
            <person name="Neiman D."/>
            <person name="Park D."/>
            <person name="Pearson M."/>
            <person name="Roberts A."/>
            <person name="Saif S."/>
            <person name="Shea T."/>
            <person name="Shenoy N."/>
            <person name="Sisk P."/>
            <person name="Stolte C."/>
            <person name="Sykes S."/>
            <person name="Walk T."/>
            <person name="White J."/>
            <person name="Yandava C."/>
            <person name="Haas B."/>
            <person name="Henn M.R."/>
            <person name="Nusbaum C."/>
            <person name="Birren B."/>
        </authorList>
    </citation>
    <scope>NUCLEOTIDE SEQUENCE [LARGE SCALE GENOMIC DNA]</scope>
    <source>
        <strain evidence="10">HB3</strain>
    </source>
</reference>
<proteinExistence type="inferred from homology"/>